<dbReference type="InterPro" id="IPR049390">
    <property type="entry name" value="FBF1_C"/>
</dbReference>
<feature type="compositionally biased region" description="Basic and acidic residues" evidence="2">
    <location>
        <begin position="656"/>
        <end position="666"/>
    </location>
</feature>
<gene>
    <name evidence="4" type="ORF">PLOB_00035798</name>
</gene>
<feature type="compositionally biased region" description="Polar residues" evidence="2">
    <location>
        <begin position="43"/>
        <end position="61"/>
    </location>
</feature>
<feature type="coiled-coil region" evidence="1">
    <location>
        <begin position="916"/>
        <end position="1265"/>
    </location>
</feature>
<reference evidence="4 5" key="1">
    <citation type="submission" date="2022-05" db="EMBL/GenBank/DDBJ databases">
        <authorList>
            <consortium name="Genoscope - CEA"/>
            <person name="William W."/>
        </authorList>
    </citation>
    <scope>NUCLEOTIDE SEQUENCE [LARGE SCALE GENOMIC DNA]</scope>
</reference>
<dbReference type="Proteomes" id="UP001159405">
    <property type="component" value="Unassembled WGS sequence"/>
</dbReference>
<accession>A0ABN8N1V9</accession>
<feature type="region of interest" description="Disordered" evidence="2">
    <location>
        <begin position="1"/>
        <end position="831"/>
    </location>
</feature>
<feature type="compositionally biased region" description="Polar residues" evidence="2">
    <location>
        <begin position="166"/>
        <end position="176"/>
    </location>
</feature>
<feature type="compositionally biased region" description="Basic and acidic residues" evidence="2">
    <location>
        <begin position="185"/>
        <end position="212"/>
    </location>
</feature>
<feature type="domain" description="Fas-binding factor 1 C-terminal" evidence="3">
    <location>
        <begin position="972"/>
        <end position="1497"/>
    </location>
</feature>
<evidence type="ECO:0000313" key="4">
    <source>
        <dbReference type="EMBL" id="CAH3037074.1"/>
    </source>
</evidence>
<feature type="region of interest" description="Disordered" evidence="2">
    <location>
        <begin position="1496"/>
        <end position="1515"/>
    </location>
</feature>
<feature type="compositionally biased region" description="Basic and acidic residues" evidence="2">
    <location>
        <begin position="417"/>
        <end position="427"/>
    </location>
</feature>
<feature type="compositionally biased region" description="Polar residues" evidence="2">
    <location>
        <begin position="270"/>
        <end position="281"/>
    </location>
</feature>
<evidence type="ECO:0000256" key="2">
    <source>
        <dbReference type="SAM" id="MobiDB-lite"/>
    </source>
</evidence>
<comment type="caution">
    <text evidence="4">The sequence shown here is derived from an EMBL/GenBank/DDBJ whole genome shotgun (WGS) entry which is preliminary data.</text>
</comment>
<sequence>MRKGGDTFPGAGFGRRSTVGRNASNRASLDQDLDSILSGGNDGFQQQSKGKGSVGSHTTRSAPGKKGSLTSNATDEDFYSSLAQMAGEDFDGDDDDESFSEADAKKMADSLAGLDDMESDLFGGSLGNKATPSKSSKPSKAAAPDSKEKLKTDKNPPTSGDPAVKSANSNETQPRPSSSANAAESSEKTDTKRDSAITKPKEANKPRKKFDFGEFDEDDPLAGLLSDEEDDPASKPKPKKTSTPKNTCSSGISSQGSIEERPKSSRGRQPPTQESANLQSPPATPERQPSVRGEKAEEGSALSPPRSPEAKTNSKREDLESPKGTPQKRGKQTSAQKAKSSKDDINFDSDEDLPGLDDSTEKTPRDSPSPPPRKKSERASRRNSKGSDDIFGGEDDLPDTETRSESPSRQSRFSELLGKKEKNEPKKQAVPKSLDDFMANISSKSNTGSSAANKKVSSPTSEESFQFGGYMPSAASSGSSRSRGGLARPDTAPSSSKRSVRFSDELGLNDELFGNERPSTAPGERADRRQQRKEEKDDTNTGSLLEDDKKPPLGSKQTRRQPKVNEKDTPEPKKDPQAEKPKSAPASGKKTSGGGAGGADWLGLGGDDDGGLDLGAGSLKPSTPSSQEGRKDTSTAQAPPDRHGRQSSPPRRAGRYRGEGDNDEFLRMLGITPDEPPKPKQVEATDEGGKSSLLPWESSGGSPRRGRRWRDQASQQNSIDKPDNASTQGGPLDRPREEATDGGLTENEILTQRGMEDKRKASFSQETPRPVTEQQQQQQVKSPQHNAQQNIVASTPPVVMPESTPSHPGLTHHQSPYAIQQGNFPPQVAAQPYTPQLYHPQYQPAPFASPASQSLPQSISYQLQYQSPAGFQTLPQTPPASLQTTQLSPGIPQPSSLERLEMSKLKAESDLQQSRLMEYQVASEYQEQQKTRLEEEVKDLVKRVQNMEGIRQKKDLDAASKISELEGKVRRLELEREELLTTIESLKTRHKDEMANIDTSHKSHLKTLEESYQRREQRLKEETDLIIAQNSEKFKNLEREKADLQTSNNRKISILATGKNNEIESLKDIHRRALDQLRQEHEEEIAQLRRLKEQEVSAATSAHAHTKSLQSLMDQVLNSTRQVSDLRQKIEVTHNSGLEERELSARARDEYLKQLQERLLRQQSENDEERARLQGLVAKMELHMREQTRQVDQERWRLTQEESRLKALQAALEDERRITLEQLSAQRAEVQRARDDLVREQRNTMSQIQEERRTLATERAQLSSAHRDLISREKLKTETSVQAEADLGASAVRIKEESAALSVRDAQLKQEEERLKREKQEFERQRSGFDEERDRIGKLGLEVQKRSREIDELCSDAARVRDDGEHALELAERVRVNADSQRAEAEGMLLVIQEKERQLAQDRLAIAHERRLLEKDKQAGRCWQCEGRRTAAAEQIHTTDSPAVVSQSSLLASAPGTPDLLVNSLELKRTLRKWSHDKEKDEEFLEQEAQFLNRLQKSHDTSKHKSSLPLNSTVY</sequence>
<feature type="compositionally biased region" description="Polar residues" evidence="2">
    <location>
        <begin position="812"/>
        <end position="824"/>
    </location>
</feature>
<feature type="compositionally biased region" description="Polar residues" evidence="2">
    <location>
        <begin position="440"/>
        <end position="464"/>
    </location>
</feature>
<feature type="compositionally biased region" description="Low complexity" evidence="2">
    <location>
        <begin position="243"/>
        <end position="257"/>
    </location>
</feature>
<evidence type="ECO:0000313" key="5">
    <source>
        <dbReference type="Proteomes" id="UP001159405"/>
    </source>
</evidence>
<dbReference type="InterPro" id="IPR033561">
    <property type="entry name" value="FBF1"/>
</dbReference>
<feature type="compositionally biased region" description="Polar residues" evidence="2">
    <location>
        <begin position="19"/>
        <end position="28"/>
    </location>
</feature>
<feature type="compositionally biased region" description="Gly residues" evidence="2">
    <location>
        <begin position="591"/>
        <end position="605"/>
    </location>
</feature>
<dbReference type="PANTHER" id="PTHR33689">
    <property type="entry name" value="FAS-BINDING FACTOR 1"/>
    <property type="match status" value="1"/>
</dbReference>
<keyword evidence="5" id="KW-1185">Reference proteome</keyword>
<feature type="compositionally biased region" description="Low complexity" evidence="2">
    <location>
        <begin position="129"/>
        <end position="144"/>
    </location>
</feature>
<organism evidence="4 5">
    <name type="scientific">Porites lobata</name>
    <dbReference type="NCBI Taxonomy" id="104759"/>
    <lineage>
        <taxon>Eukaryota</taxon>
        <taxon>Metazoa</taxon>
        <taxon>Cnidaria</taxon>
        <taxon>Anthozoa</taxon>
        <taxon>Hexacorallia</taxon>
        <taxon>Scleractinia</taxon>
        <taxon>Fungiina</taxon>
        <taxon>Poritidae</taxon>
        <taxon>Porites</taxon>
    </lineage>
</organism>
<feature type="compositionally biased region" description="Basic and acidic residues" evidence="2">
    <location>
        <begin position="675"/>
        <end position="689"/>
    </location>
</feature>
<protein>
    <recommendedName>
        <fullName evidence="3">Fas-binding factor 1 C-terminal domain-containing protein</fullName>
    </recommendedName>
</protein>
<dbReference type="Pfam" id="PF21007">
    <property type="entry name" value="FBF1"/>
    <property type="match status" value="1"/>
</dbReference>
<feature type="compositionally biased region" description="Acidic residues" evidence="2">
    <location>
        <begin position="88"/>
        <end position="100"/>
    </location>
</feature>
<feature type="compositionally biased region" description="Acidic residues" evidence="2">
    <location>
        <begin position="346"/>
        <end position="355"/>
    </location>
</feature>
<feature type="compositionally biased region" description="Basic and acidic residues" evidence="2">
    <location>
        <begin position="524"/>
        <end position="539"/>
    </location>
</feature>
<feature type="compositionally biased region" description="Polar residues" evidence="2">
    <location>
        <begin position="780"/>
        <end position="793"/>
    </location>
</feature>
<feature type="region of interest" description="Disordered" evidence="2">
    <location>
        <begin position="870"/>
        <end position="893"/>
    </location>
</feature>
<evidence type="ECO:0000256" key="1">
    <source>
        <dbReference type="SAM" id="Coils"/>
    </source>
</evidence>
<feature type="coiled-coil region" evidence="1">
    <location>
        <begin position="1301"/>
        <end position="1332"/>
    </location>
</feature>
<feature type="compositionally biased region" description="Basic and acidic residues" evidence="2">
    <location>
        <begin position="377"/>
        <end position="388"/>
    </location>
</feature>
<proteinExistence type="predicted"/>
<feature type="compositionally biased region" description="Basic and acidic residues" evidence="2">
    <location>
        <begin position="308"/>
        <end position="321"/>
    </location>
</feature>
<feature type="compositionally biased region" description="Basic and acidic residues" evidence="2">
    <location>
        <begin position="145"/>
        <end position="154"/>
    </location>
</feature>
<feature type="compositionally biased region" description="Polar residues" evidence="2">
    <location>
        <begin position="712"/>
        <end position="729"/>
    </location>
</feature>
<dbReference type="PANTHER" id="PTHR33689:SF1">
    <property type="entry name" value="FAS-BINDING FACTOR 1"/>
    <property type="match status" value="1"/>
</dbReference>
<keyword evidence="1" id="KW-0175">Coiled coil</keyword>
<feature type="compositionally biased region" description="Basic and acidic residues" evidence="2">
    <location>
        <begin position="563"/>
        <end position="582"/>
    </location>
</feature>
<name>A0ABN8N1V9_9CNID</name>
<dbReference type="EMBL" id="CALNXK010000005">
    <property type="protein sequence ID" value="CAH3037074.1"/>
    <property type="molecule type" value="Genomic_DNA"/>
</dbReference>
<feature type="compositionally biased region" description="Acidic residues" evidence="2">
    <location>
        <begin position="213"/>
        <end position="231"/>
    </location>
</feature>
<evidence type="ECO:0000259" key="3">
    <source>
        <dbReference type="Pfam" id="PF21007"/>
    </source>
</evidence>
<feature type="compositionally biased region" description="Low complexity" evidence="2">
    <location>
        <begin position="473"/>
        <end position="488"/>
    </location>
</feature>